<dbReference type="InterPro" id="IPR039422">
    <property type="entry name" value="MarR/SlyA-like"/>
</dbReference>
<dbReference type="EMBL" id="VNHW01000001">
    <property type="protein sequence ID" value="TYP90522.1"/>
    <property type="molecule type" value="Genomic_DNA"/>
</dbReference>
<accession>A0A5S5D6X8</accession>
<dbReference type="Gene3D" id="1.10.10.10">
    <property type="entry name" value="Winged helix-like DNA-binding domain superfamily/Winged helix DNA-binding domain"/>
    <property type="match status" value="1"/>
</dbReference>
<dbReference type="SMART" id="SM00347">
    <property type="entry name" value="HTH_MARR"/>
    <property type="match status" value="1"/>
</dbReference>
<proteinExistence type="predicted"/>
<dbReference type="InterPro" id="IPR036388">
    <property type="entry name" value="WH-like_DNA-bd_sf"/>
</dbReference>
<evidence type="ECO:0000259" key="1">
    <source>
        <dbReference type="PROSITE" id="PS50995"/>
    </source>
</evidence>
<dbReference type="PROSITE" id="PS50995">
    <property type="entry name" value="HTH_MARR_2"/>
    <property type="match status" value="1"/>
</dbReference>
<dbReference type="InterPro" id="IPR036390">
    <property type="entry name" value="WH_DNA-bd_sf"/>
</dbReference>
<dbReference type="InterPro" id="IPR000835">
    <property type="entry name" value="HTH_MarR-typ"/>
</dbReference>
<evidence type="ECO:0000313" key="2">
    <source>
        <dbReference type="EMBL" id="TYP90522.1"/>
    </source>
</evidence>
<dbReference type="AlphaFoldDB" id="A0A5S5D6X8"/>
<gene>
    <name evidence="2" type="ORF">BD833_101240</name>
</gene>
<comment type="caution">
    <text evidence="2">The sequence shown here is derived from an EMBL/GenBank/DDBJ whole genome shotgun (WGS) entry which is preliminary data.</text>
</comment>
<organism evidence="2 3">
    <name type="scientific">Blastococcus xanthinilyticus</name>
    <dbReference type="NCBI Taxonomy" id="1564164"/>
    <lineage>
        <taxon>Bacteria</taxon>
        <taxon>Bacillati</taxon>
        <taxon>Actinomycetota</taxon>
        <taxon>Actinomycetes</taxon>
        <taxon>Geodermatophilales</taxon>
        <taxon>Geodermatophilaceae</taxon>
        <taxon>Blastococcus</taxon>
    </lineage>
</organism>
<reference evidence="2 3" key="1">
    <citation type="submission" date="2019-07" db="EMBL/GenBank/DDBJ databases">
        <title>Genomic Encyclopedia of Archaeal and Bacterial Type Strains, Phase II (KMG-II): from individual species to whole genera.</title>
        <authorList>
            <person name="Goeker M."/>
        </authorList>
    </citation>
    <scope>NUCLEOTIDE SEQUENCE [LARGE SCALE GENOMIC DNA]</scope>
    <source>
        <strain evidence="2 3">DSM 46842</strain>
    </source>
</reference>
<protein>
    <submittedName>
        <fullName evidence="2">DNA-binding MarR family transcriptional regulator</fullName>
    </submittedName>
</protein>
<dbReference type="RefSeq" id="WP_166531291.1">
    <property type="nucleotide sequence ID" value="NZ_VNHW01000001.1"/>
</dbReference>
<sequence length="164" mass="17578">MTTDHGTPPDTSTGPALGFTRAEASAWMGLLRVATRLPAALDTQMRGEVDLTCMEFYVLAFLDAAPDATLPLKAIADEAHVTLSRLSHVVARLEAAGMLDKRTAPDNGRVRLATLTDDGRRLVRRGGPAHEHFVRATVLAGLTAADLDHLTRLMAVIADRLANT</sequence>
<dbReference type="Proteomes" id="UP000322499">
    <property type="component" value="Unassembled WGS sequence"/>
</dbReference>
<keyword evidence="3" id="KW-1185">Reference proteome</keyword>
<feature type="domain" description="HTH marR-type" evidence="1">
    <location>
        <begin position="23"/>
        <end position="159"/>
    </location>
</feature>
<dbReference type="GO" id="GO:0006950">
    <property type="term" value="P:response to stress"/>
    <property type="evidence" value="ECO:0007669"/>
    <property type="project" value="TreeGrafter"/>
</dbReference>
<dbReference type="SUPFAM" id="SSF46785">
    <property type="entry name" value="Winged helix' DNA-binding domain"/>
    <property type="match status" value="1"/>
</dbReference>
<name>A0A5S5D6X8_9ACTN</name>
<dbReference type="GO" id="GO:0003677">
    <property type="term" value="F:DNA binding"/>
    <property type="evidence" value="ECO:0007669"/>
    <property type="project" value="UniProtKB-KW"/>
</dbReference>
<keyword evidence="2" id="KW-0238">DNA-binding</keyword>
<dbReference type="GO" id="GO:0003700">
    <property type="term" value="F:DNA-binding transcription factor activity"/>
    <property type="evidence" value="ECO:0007669"/>
    <property type="project" value="InterPro"/>
</dbReference>
<evidence type="ECO:0000313" key="3">
    <source>
        <dbReference type="Proteomes" id="UP000322499"/>
    </source>
</evidence>
<dbReference type="PANTHER" id="PTHR33164">
    <property type="entry name" value="TRANSCRIPTIONAL REGULATOR, MARR FAMILY"/>
    <property type="match status" value="1"/>
</dbReference>
<dbReference type="PANTHER" id="PTHR33164:SF99">
    <property type="entry name" value="MARR FAMILY REGULATORY PROTEIN"/>
    <property type="match status" value="1"/>
</dbReference>
<dbReference type="Pfam" id="PF12802">
    <property type="entry name" value="MarR_2"/>
    <property type="match status" value="1"/>
</dbReference>